<dbReference type="NCBIfam" id="TIGR04189">
    <property type="entry name" value="surface_SprA"/>
    <property type="match status" value="1"/>
</dbReference>
<feature type="domain" description="Gliding motility protein SprA N-terminal" evidence="2">
    <location>
        <begin position="1087"/>
        <end position="1603"/>
    </location>
</feature>
<organism evidence="3 4">
    <name type="scientific">Epilithonimonas zeae</name>
    <dbReference type="NCBI Taxonomy" id="1416779"/>
    <lineage>
        <taxon>Bacteria</taxon>
        <taxon>Pseudomonadati</taxon>
        <taxon>Bacteroidota</taxon>
        <taxon>Flavobacteriia</taxon>
        <taxon>Flavobacteriales</taxon>
        <taxon>Weeksellaceae</taxon>
        <taxon>Chryseobacterium group</taxon>
        <taxon>Epilithonimonas</taxon>
    </lineage>
</organism>
<dbReference type="Pfam" id="PF14349">
    <property type="entry name" value="SprA_N"/>
    <property type="match status" value="2"/>
</dbReference>
<dbReference type="RefSeq" id="WP_074236462.1">
    <property type="nucleotide sequence ID" value="NZ_FSRK01000002.1"/>
</dbReference>
<evidence type="ECO:0000256" key="1">
    <source>
        <dbReference type="SAM" id="SignalP"/>
    </source>
</evidence>
<dbReference type="InterPro" id="IPR026377">
    <property type="entry name" value="Cell_surface_SprA"/>
</dbReference>
<feature type="chain" id="PRO_5012884668" evidence="1">
    <location>
        <begin position="25"/>
        <end position="2388"/>
    </location>
</feature>
<dbReference type="STRING" id="1416779.SAMN05444409_3391"/>
<keyword evidence="1" id="KW-0732">Signal</keyword>
<keyword evidence="4" id="KW-1185">Reference proteome</keyword>
<feature type="signal peptide" evidence="1">
    <location>
        <begin position="1"/>
        <end position="24"/>
    </location>
</feature>
<dbReference type="Proteomes" id="UP000185207">
    <property type="component" value="Unassembled WGS sequence"/>
</dbReference>
<evidence type="ECO:0000313" key="4">
    <source>
        <dbReference type="Proteomes" id="UP000185207"/>
    </source>
</evidence>
<dbReference type="InterPro" id="IPR025684">
    <property type="entry name" value="SprA_N_dom"/>
</dbReference>
<accession>A0A1N6J7X6</accession>
<evidence type="ECO:0000313" key="3">
    <source>
        <dbReference type="EMBL" id="SIO40375.1"/>
    </source>
</evidence>
<evidence type="ECO:0000259" key="2">
    <source>
        <dbReference type="Pfam" id="PF14349"/>
    </source>
</evidence>
<dbReference type="OrthoDB" id="9806090at2"/>
<protein>
    <submittedName>
        <fullName evidence="3">Cell surface protein SprA</fullName>
    </submittedName>
</protein>
<gene>
    <name evidence="3" type="ORF">SAMN05444409_3391</name>
</gene>
<sequence>MKKNIYLYKLTLLFLFFVGFTNIAAQEKPADTLVTGRKEFSLGDPIRYDAFYDIKTGMYYLYPKIGNSVVGSPIAMTFEEYKNYVMESNLRTYYEEKSLLNDLGRRKDQTDAKKKGLIPAITIKNKMFENIFGSNKIELIPQGFASFDLGGLYQKIDNPLILPQNRTSFAINIQQRIQLGITGKVGENLQLKANYDTQSGFAFENRMNMVWQAKGSWKDLQSKGLNEKGQDPEDKIIKRVEVGNISMPLSTSLIRGSQSLFGLKTEFQLGKTTGTLVFSQQQGEAKTIVAQGGGTMSTFKVNAYDYEDNQHYFLGHYFKDNYDTSLENYPLINSRINITRLEVWVLDQGGANIESQKPIVGIRDLGDGQGVTPNNANNNLYQQISSALGTTRDVVAAYSTLNGRSFPNAQGTPEPFVSGEHFMNNVKARKLTSSEYKYNTQLGYISLNQRLNDNQFVAASFSYTVNGSSQVYKVGEFSEENAVLITKLLKSNVTVKPTSPMWDLMMKNIYSLNSSQLQAQDFLLNVYFKDPSSGGKVNYLAGATYNNNADGNFTKFEQENLLRVFNWDRLNANNDLQTNANGTTGDGIFDFVSGTTVDAENGKVIFTKVQPFGSYLTKILQSNNTKDYVYSDLYTKLKETAKQSNLAQRYTIEGRYKGAQGQGISLGAINVPQGSVKVTANGAQLVEGVDYTVDYMSGTVNIINETVKQSGQAINISLENQLTFNTQRKSFWGLNLERKFNEHLTVGATAVNYTERPLTQKVNYGQEAVSNTMVGFNMMYNNELPFLTRLTDKIPFINTEAPSNLNFKAEGAYLIPGQSKGINDQSYIDDFEQTTSKISLKEPAMWSLASRPEKNKDYPALFPMNVNNDDTTTGNGRGLLSWYTIDPRFYGVGGAAPNGINAQRLSNHASRRVQMQEIYSNRDYVAGEQTLLNTFDITYYPQERGPYNVNPGTETTSQRWAGLMRPISVTNFVTSNIDYVEFWMMDPRADGNNLGSDPKLLLQLGNVSEDVLKDGRLQYENGMPTGSVPSNTTTSKWGTQPKQVPILYAFSSEGDERAQQDLGYDGLSGTQEQEKFGVNFVNPVTNELDPASDNFVFYLSDQFQGDLASSLTERYKYFRGPEGNSAANTLEVATQTPDAEDINRDYNLDQTENYNQYTIDLNPTSMVVGQNKIVDVKEVDVKFENGQAGKVKWYLFRIPVAEYDGVGTSGNTNPYVQDSEASVLNNVRFARLLMKGFDQTSTLRFGSFDLVRSDWRKYTNKIFSETVTAADEGNSADANINSNFNVGSVNLEENAQGTPPYVLPPGIDRQVLSGNAGAQRQNESSLYMKVDNLKGESRGVFKNTSLDMRRYKKLALFVHAENQTNQTTSNTSTLDPNAKFFIRFGSDNTDNYYEYESSLTYTASNATSPLDIWPDANNVDLEIENFVNAKLKRDEFIRNNPNSQIKIDSRYPYADYGDNDKKIYVKGRPSIGNVTTIMIGVRNNDVSSATGKTLVLWVNEIRLSEIENKGGYAGNASLNFNLGDFAMVNANASYASIGFGAIDQKPSERSQDENSAFSINTTVNVDKFLPEKSGMKIPLNYSYTQTMTNPKYNPLDNDVELSKAPNQEELKKVVSTYTQQRSIGVVNMRKERMNPDKKPKFYDVENLNVTAIYNDDFYRDVYTKRNYKQYLNGYLEYNYTFKPYVLKPFNKMVSDTAKSYKYLRWVKEFNFNPVPTRLSFRTILDRNYNELEYRNVDALLSGSGGQDFETIRNRNFFFGWQYSLGFNFTKSLKLEINSETKTLNDQMDVNSMNNKSIFSNPFRAGRPVLYNHRAQLNYRLPFEYLPYLDFINAELSYQFQYNWNARSTAVRNFYNEDTKEYDNLGNISQNTNAIVATSTVDVPKFLGKFSYFRKINETMQKRRQEIDSLGNVYNTAFTKKNSRFKFKNYKFKNKLKPLQAVAYALTSLKQLNVNYNENNGIVLPGLLSAPNFYGYGQTLGGPTIGFLLGSQADIRRTVIENGWVSNSTLMNDAYSELNNRTFTADLQVMPANDLRIDFNVLQNYSRNYVQGGYNVVNDLENYRGYRDAFGTELITYSNTSWSFNTAFKDGAALYQSIKDNALAISQQYEGIKDAEGYTAGYSRSNSYVLIPAFKAAIEGKSPKKMGNPTKAGVPLPNWKLVYSGLRNLPIVNSQFSKFDVLHSYVSTFTMSGVQASVDYFDRDLRDPSTAYDSNGNRYNPYTFTQVGYVESFSPLIGFDVTMRNNMQFRFNYNRDRTYLLGLVNTTLTEELGNEFVVGYGYILKDLKIRINYKGKGRDIKSDLNMRADLSMRDSKTTITNILIDDSQVTGGQKIFSLKLSADYNMSQNLNLKFFYDQMMTKYKISTAFPLSTIRAGITATMTFGGASN</sequence>
<feature type="domain" description="Gliding motility protein SprA N-terminal" evidence="2">
    <location>
        <begin position="62"/>
        <end position="467"/>
    </location>
</feature>
<dbReference type="EMBL" id="FSRK01000002">
    <property type="protein sequence ID" value="SIO40375.1"/>
    <property type="molecule type" value="Genomic_DNA"/>
</dbReference>
<name>A0A1N6J7X6_9FLAO</name>
<reference evidence="4" key="1">
    <citation type="submission" date="2016-11" db="EMBL/GenBank/DDBJ databases">
        <authorList>
            <person name="Varghese N."/>
            <person name="Submissions S."/>
        </authorList>
    </citation>
    <scope>NUCLEOTIDE SEQUENCE [LARGE SCALE GENOMIC DNA]</scope>
    <source>
        <strain evidence="4">DSM 27623</strain>
    </source>
</reference>
<proteinExistence type="predicted"/>